<dbReference type="Proteomes" id="UP000053586">
    <property type="component" value="Unassembled WGS sequence"/>
</dbReference>
<protein>
    <recommendedName>
        <fullName evidence="4">Nicotinamide riboside transporter PnuC</fullName>
    </recommendedName>
</protein>
<comment type="caution">
    <text evidence="2">The sequence shown here is derived from an EMBL/GenBank/DDBJ whole genome shotgun (WGS) entry which is preliminary data.</text>
</comment>
<evidence type="ECO:0000313" key="2">
    <source>
        <dbReference type="EMBL" id="GAB54979.1"/>
    </source>
</evidence>
<name>H5T9K2_9ALTE</name>
<keyword evidence="3" id="KW-1185">Reference proteome</keyword>
<accession>H5T9K2</accession>
<sequence>MGLAYALSSPEASAFLYPLWSIELMLIACLYAYLGIKTNNILFKMTYLMLANGALTLTFRHYRNKLL</sequence>
<evidence type="ECO:0000313" key="3">
    <source>
        <dbReference type="Proteomes" id="UP000053586"/>
    </source>
</evidence>
<dbReference type="EMBL" id="BAET01000007">
    <property type="protein sequence ID" value="GAB54979.1"/>
    <property type="molecule type" value="Genomic_DNA"/>
</dbReference>
<gene>
    <name evidence="2" type="ORF">GPUN_0844</name>
</gene>
<keyword evidence="1" id="KW-0472">Membrane</keyword>
<dbReference type="AlphaFoldDB" id="H5T9K2"/>
<dbReference type="STRING" id="56804.BAE46_00550"/>
<evidence type="ECO:0008006" key="4">
    <source>
        <dbReference type="Google" id="ProtNLM"/>
    </source>
</evidence>
<reference evidence="2 3" key="1">
    <citation type="journal article" date="2012" name="J. Bacteriol.">
        <title>Genome sequence of proteorhodopsin-containing sea ice bacterium Glaciecola punicea ACAM 611T.</title>
        <authorList>
            <person name="Qin Q.-L."/>
            <person name="Xie B.-B."/>
            <person name="Shu Y.-L."/>
            <person name="Rong J.-C."/>
            <person name="Zhao D.-L."/>
            <person name="Zhang X.-Y."/>
            <person name="Chen X.-L."/>
            <person name="Zhou B.-C."/>
            <person name="Zhanga Y.-Z."/>
        </authorList>
    </citation>
    <scope>NUCLEOTIDE SEQUENCE [LARGE SCALE GENOMIC DNA]</scope>
    <source>
        <strain evidence="2 3">ACAM 611</strain>
    </source>
</reference>
<keyword evidence="1" id="KW-0812">Transmembrane</keyword>
<keyword evidence="1" id="KW-1133">Transmembrane helix</keyword>
<feature type="transmembrane region" description="Helical" evidence="1">
    <location>
        <begin position="15"/>
        <end position="34"/>
    </location>
</feature>
<proteinExistence type="predicted"/>
<evidence type="ECO:0000256" key="1">
    <source>
        <dbReference type="SAM" id="Phobius"/>
    </source>
</evidence>
<organism evidence="2 3">
    <name type="scientific">Glaciecola punicea ACAM 611</name>
    <dbReference type="NCBI Taxonomy" id="1121923"/>
    <lineage>
        <taxon>Bacteria</taxon>
        <taxon>Pseudomonadati</taxon>
        <taxon>Pseudomonadota</taxon>
        <taxon>Gammaproteobacteria</taxon>
        <taxon>Alteromonadales</taxon>
        <taxon>Alteromonadaceae</taxon>
        <taxon>Glaciecola</taxon>
    </lineage>
</organism>
<reference evidence="2 3" key="2">
    <citation type="journal article" date="2017" name="Antonie Van Leeuwenhoek">
        <title>Rhizobium rhizosphaerae sp. nov., a novel species isolated from rice rhizosphere.</title>
        <authorList>
            <person name="Zhao J.J."/>
            <person name="Zhang J."/>
            <person name="Zhang R.J."/>
            <person name="Zhang C.W."/>
            <person name="Yin H.Q."/>
            <person name="Zhang X.X."/>
        </authorList>
    </citation>
    <scope>NUCLEOTIDE SEQUENCE [LARGE SCALE GENOMIC DNA]</scope>
    <source>
        <strain evidence="2 3">ACAM 611</strain>
    </source>
</reference>